<feature type="compositionally biased region" description="Basic and acidic residues" evidence="2">
    <location>
        <begin position="518"/>
        <end position="528"/>
    </location>
</feature>
<feature type="compositionally biased region" description="Polar residues" evidence="2">
    <location>
        <begin position="537"/>
        <end position="560"/>
    </location>
</feature>
<comment type="caution">
    <text evidence="4">The sequence shown here is derived from an EMBL/GenBank/DDBJ whole genome shotgun (WGS) entry which is preliminary data.</text>
</comment>
<keyword evidence="1" id="KW-0175">Coiled coil</keyword>
<feature type="coiled-coil region" evidence="1">
    <location>
        <begin position="22"/>
        <end position="87"/>
    </location>
</feature>
<feature type="compositionally biased region" description="Polar residues" evidence="2">
    <location>
        <begin position="480"/>
        <end position="507"/>
    </location>
</feature>
<dbReference type="Proteomes" id="UP001162483">
    <property type="component" value="Unassembled WGS sequence"/>
</dbReference>
<dbReference type="InterPro" id="IPR026163">
    <property type="entry name" value="Nckap5l"/>
</dbReference>
<dbReference type="PANTHER" id="PTHR21740:SF3">
    <property type="entry name" value="NCK-ASSOCIATED PROTEIN 5-LIKE"/>
    <property type="match status" value="1"/>
</dbReference>
<feature type="region of interest" description="Disordered" evidence="2">
    <location>
        <begin position="842"/>
        <end position="914"/>
    </location>
</feature>
<feature type="compositionally biased region" description="Low complexity" evidence="2">
    <location>
        <begin position="1245"/>
        <end position="1266"/>
    </location>
</feature>
<feature type="region of interest" description="Disordered" evidence="2">
    <location>
        <begin position="325"/>
        <end position="345"/>
    </location>
</feature>
<dbReference type="Pfam" id="PF15246">
    <property type="entry name" value="NCKAP5"/>
    <property type="match status" value="1"/>
</dbReference>
<feature type="region of interest" description="Disordered" evidence="2">
    <location>
        <begin position="652"/>
        <end position="830"/>
    </location>
</feature>
<feature type="region of interest" description="Disordered" evidence="2">
    <location>
        <begin position="369"/>
        <end position="560"/>
    </location>
</feature>
<feature type="compositionally biased region" description="Polar residues" evidence="2">
    <location>
        <begin position="423"/>
        <end position="448"/>
    </location>
</feature>
<feature type="compositionally biased region" description="Polar residues" evidence="2">
    <location>
        <begin position="690"/>
        <end position="704"/>
    </location>
</feature>
<feature type="region of interest" description="Disordered" evidence="2">
    <location>
        <begin position="980"/>
        <end position="1013"/>
    </location>
</feature>
<feature type="compositionally biased region" description="Basic and acidic residues" evidence="2">
    <location>
        <begin position="325"/>
        <end position="336"/>
    </location>
</feature>
<feature type="region of interest" description="Disordered" evidence="2">
    <location>
        <begin position="274"/>
        <end position="306"/>
    </location>
</feature>
<gene>
    <name evidence="4" type="ORF">SPARVUS_LOCUS973658</name>
</gene>
<evidence type="ECO:0000313" key="5">
    <source>
        <dbReference type="Proteomes" id="UP001162483"/>
    </source>
</evidence>
<organism evidence="4 5">
    <name type="scientific">Staurois parvus</name>
    <dbReference type="NCBI Taxonomy" id="386267"/>
    <lineage>
        <taxon>Eukaryota</taxon>
        <taxon>Metazoa</taxon>
        <taxon>Chordata</taxon>
        <taxon>Craniata</taxon>
        <taxon>Vertebrata</taxon>
        <taxon>Euteleostomi</taxon>
        <taxon>Amphibia</taxon>
        <taxon>Batrachia</taxon>
        <taxon>Anura</taxon>
        <taxon>Neobatrachia</taxon>
        <taxon>Ranoidea</taxon>
        <taxon>Ranidae</taxon>
        <taxon>Staurois</taxon>
    </lineage>
</organism>
<dbReference type="PANTHER" id="PTHR21740">
    <property type="entry name" value="NCK-ASSOCIATED PROTEIN 5"/>
    <property type="match status" value="1"/>
</dbReference>
<evidence type="ECO:0000256" key="1">
    <source>
        <dbReference type="SAM" id="Coils"/>
    </source>
</evidence>
<feature type="compositionally biased region" description="Basic and acidic residues" evidence="2">
    <location>
        <begin position="885"/>
        <end position="912"/>
    </location>
</feature>
<dbReference type="InterPro" id="IPR032769">
    <property type="entry name" value="NCKAP5_C"/>
</dbReference>
<sequence>MTSEVEDEIRLISGGVSEPLVIQELLERLRELEAENSALAQANETQRETYDCLDEVANHVVQALLNQKDLREECIKLKKRVFDLERQNRALSDLFHQKLQRSAGSSPELHPLQAVSDSQGGDLERLPVSLPLGQCAVQREEKQRFGRAQSSCRSLDAMSPFLRKKAQILEVLRRLEATGSQSGSSCTATSAYLGGLPSSSGNGLRIRTEQGLDYLNGEGMTPPELGADEPWASCLLLAQSGWEELLKWKSIQREPPAGSPGEGGGEHLGLAAEETQQSTRQAEGSSSSSDDDIGEPPPPISEIRQRLPLTDLAKGLAPCMCSRGAGDKRGPVEGHSDGTGFNRGHIGHLHSLTCYSKSLHDMVENQHMSGASPAVTDRGDTVSCSPGKTLGSEHTSDGLASPCPPSTGSSLSLPRDTGGLTPKSASQESQDDCSQTPSLAPNPSSSDPQDALIPSTEPRTPHIPSPAKFLKFLKLPGSGEKSQSPNSLRLSPQLTQTSKIPCRSNNYEAFPSPRPTRKAADEIPRPEVDADPPSPSEIINSDSNRQGQIESSNSIRSRSAVQCCTKKSHDYENVPAKNSELSTAHQTVEDLESSSKLVSSVCSFGCSPGLCAHSQVNCTEDHHSQVAFNRKPVTSRKTVESAGHIPFKERMGKLRSSDSQQSELTVSGTENVRVITDGPDLRPSMKRSLAVSSLRTPEPGSTESYPPRYHGQKSDAARTRQTATNCPPGSPHGPRNQPRAPPVPSKSPRSPHGSPTKLPAKSPSKATAKPLVSRPLSEELRPSPRQPTSSSEDKQRMQSAGIGKKAATCPEYACPRSTGPQGTESLPLSALHSAIEEKVMKGIKENMLRLQEQHRSPSSDPKQRNSSGIASWFGLKKSKLPALSRRPETGRVKEEKRDRAAGGSPRTRDVKGESLNISMLMEKAEDLRKALQEERAYINGLSLDKNRTPVPVDQAQNPRSLTADNFMQQLLNRVDGKEPTLEGRVEGKTPLRDFPRLSPENKEARPFRPPRNGMVTHVQRCEQKNIDQNREVALPPDERISESINSQHFAACDSLTRTLDSGIGTFPPPDYCGGTPIKSAPKLKSRLESPSVLPVGRFSAFPKAPRRARTLDRDMRGVEEMYPPGQHQSIPAFHALLTEPEPTVGHRMYREDSSRDHNLPQQNKNWTFPNAKINAGSAESFRSRVHDLEEIPSEGDRDCDMSGYAHPSICFPGTVSSRTPSTSEVGDEGTSEAKSRDNEQGQTGLENSESLSDSLYDSLSSCGSQG</sequence>
<evidence type="ECO:0000259" key="3">
    <source>
        <dbReference type="Pfam" id="PF15246"/>
    </source>
</evidence>
<feature type="compositionally biased region" description="Polar residues" evidence="2">
    <location>
        <begin position="657"/>
        <end position="670"/>
    </location>
</feature>
<dbReference type="EMBL" id="CATNWA010000295">
    <property type="protein sequence ID" value="CAI9536018.1"/>
    <property type="molecule type" value="Genomic_DNA"/>
</dbReference>
<name>A0ABN9AQM3_9NEOB</name>
<protein>
    <recommendedName>
        <fullName evidence="3">Nck-associated protein 5 C-terminal domain-containing protein</fullName>
    </recommendedName>
</protein>
<proteinExistence type="predicted"/>
<evidence type="ECO:0000256" key="2">
    <source>
        <dbReference type="SAM" id="MobiDB-lite"/>
    </source>
</evidence>
<accession>A0ABN9AQM3</accession>
<keyword evidence="5" id="KW-1185">Reference proteome</keyword>
<feature type="compositionally biased region" description="Polar residues" evidence="2">
    <location>
        <begin position="1214"/>
        <end position="1224"/>
    </location>
</feature>
<feature type="compositionally biased region" description="Basic and acidic residues" evidence="2">
    <location>
        <begin position="980"/>
        <end position="1006"/>
    </location>
</feature>
<feature type="compositionally biased region" description="Basic and acidic residues" evidence="2">
    <location>
        <begin position="842"/>
        <end position="863"/>
    </location>
</feature>
<feature type="region of interest" description="Disordered" evidence="2">
    <location>
        <begin position="1210"/>
        <end position="1266"/>
    </location>
</feature>
<reference evidence="4" key="1">
    <citation type="submission" date="2023-05" db="EMBL/GenBank/DDBJ databases">
        <authorList>
            <person name="Stuckert A."/>
        </authorList>
    </citation>
    <scope>NUCLEOTIDE SEQUENCE</scope>
</reference>
<feature type="domain" description="Nck-associated protein 5 C-terminal" evidence="3">
    <location>
        <begin position="832"/>
        <end position="1115"/>
    </location>
</feature>
<evidence type="ECO:0000313" key="4">
    <source>
        <dbReference type="EMBL" id="CAI9536018.1"/>
    </source>
</evidence>